<dbReference type="RefSeq" id="WP_076701357.1">
    <property type="nucleotide sequence ID" value="NZ_CP015093.1"/>
</dbReference>
<dbReference type="STRING" id="1250539.Ga0080574_TMP3031"/>
<dbReference type="EMBL" id="CP015093">
    <property type="protein sequence ID" value="APZ53365.1"/>
    <property type="molecule type" value="Genomic_DNA"/>
</dbReference>
<organism evidence="2 3">
    <name type="scientific">Salipiger abyssi</name>
    <dbReference type="NCBI Taxonomy" id="1250539"/>
    <lineage>
        <taxon>Bacteria</taxon>
        <taxon>Pseudomonadati</taxon>
        <taxon>Pseudomonadota</taxon>
        <taxon>Alphaproteobacteria</taxon>
        <taxon>Rhodobacterales</taxon>
        <taxon>Roseobacteraceae</taxon>
        <taxon>Salipiger</taxon>
    </lineage>
</organism>
<evidence type="ECO:0000259" key="1">
    <source>
        <dbReference type="Pfam" id="PF19834"/>
    </source>
</evidence>
<sequence length="135" mass="15749">MANLDAFFGEWELERQIRHHDGGIARFEGTALWVPKGMGALYIERGTLVMPQARYHSERRYLWDRALRVYFEDGRFFHQVPAEGGQAEHRCPPDTYAVFYDFGAWPVWTTRWHVSGPRKDYVMLSRYVGAAAPKP</sequence>
<feature type="domain" description="DUF6314" evidence="1">
    <location>
        <begin position="7"/>
        <end position="128"/>
    </location>
</feature>
<evidence type="ECO:0000313" key="2">
    <source>
        <dbReference type="EMBL" id="APZ53365.1"/>
    </source>
</evidence>
<keyword evidence="3" id="KW-1185">Reference proteome</keyword>
<evidence type="ECO:0000313" key="3">
    <source>
        <dbReference type="Proteomes" id="UP000187059"/>
    </source>
</evidence>
<gene>
    <name evidence="2" type="ORF">Ga0080574_TMP3031</name>
</gene>
<dbReference type="InterPro" id="IPR045632">
    <property type="entry name" value="DUF6314"/>
</dbReference>
<dbReference type="OrthoDB" id="7351979at2"/>
<dbReference type="KEGG" id="paby:Ga0080574_TMP3031"/>
<name>A0A1P8UVE3_9RHOB</name>
<proteinExistence type="predicted"/>
<accession>A0A1P8UVE3</accession>
<dbReference type="Pfam" id="PF19834">
    <property type="entry name" value="DUF6314"/>
    <property type="match status" value="1"/>
</dbReference>
<dbReference type="Proteomes" id="UP000187059">
    <property type="component" value="Chromosome"/>
</dbReference>
<reference evidence="2 3" key="1">
    <citation type="submission" date="2016-04" db="EMBL/GenBank/DDBJ databases">
        <title>Deep-sea bacteria in the southern Pacific.</title>
        <authorList>
            <person name="Tang K."/>
        </authorList>
    </citation>
    <scope>NUCLEOTIDE SEQUENCE [LARGE SCALE GENOMIC DNA]</scope>
    <source>
        <strain evidence="2 3">JLT2014</strain>
    </source>
</reference>
<dbReference type="AlphaFoldDB" id="A0A1P8UVE3"/>
<protein>
    <recommendedName>
        <fullName evidence="1">DUF6314 domain-containing protein</fullName>
    </recommendedName>
</protein>